<name>A0AAW1PDG6_9CHLO</name>
<dbReference type="InterPro" id="IPR029026">
    <property type="entry name" value="tRNA_m1G_MTases_N"/>
</dbReference>
<protein>
    <submittedName>
        <fullName evidence="3">Uncharacterized protein</fullName>
    </submittedName>
</protein>
<dbReference type="SUPFAM" id="SSF50249">
    <property type="entry name" value="Nucleic acid-binding proteins"/>
    <property type="match status" value="1"/>
</dbReference>
<evidence type="ECO:0000313" key="4">
    <source>
        <dbReference type="Proteomes" id="UP001465755"/>
    </source>
</evidence>
<sequence length="286" mass="30496">MAGSKERRPDKKRKSTAAAHSGGDPVTLANGHCATDGAPSVWPHSSFWPKRRRKQTISVALAASVIDVAQTLELATFLAGQIARTAAIFNIDEVVVIDDSEGSGVDSKVGESAAFLARVLQFMETPQYLRKALIPMHKSLRAAGLLAPLDAPHHVRATEWCPYREAVVLACSEGSGSVCDVGLSQHAVITDTVPEGQRITLELGEAATAASIPADLAKRANLGGATEGLQGRLVDPVQPRKRKGVYWGYTLRIAQGLHATLAQCPYEGGYDLKGRAAGPYAQRRHC</sequence>
<dbReference type="Proteomes" id="UP001465755">
    <property type="component" value="Unassembled WGS sequence"/>
</dbReference>
<evidence type="ECO:0000313" key="3">
    <source>
        <dbReference type="EMBL" id="KAK9805844.1"/>
    </source>
</evidence>
<reference evidence="3 4" key="1">
    <citation type="journal article" date="2024" name="Nat. Commun.">
        <title>Phylogenomics reveals the evolutionary origins of lichenization in chlorophyte algae.</title>
        <authorList>
            <person name="Puginier C."/>
            <person name="Libourel C."/>
            <person name="Otte J."/>
            <person name="Skaloud P."/>
            <person name="Haon M."/>
            <person name="Grisel S."/>
            <person name="Petersen M."/>
            <person name="Berrin J.G."/>
            <person name="Delaux P.M."/>
            <person name="Dal Grande F."/>
            <person name="Keller J."/>
        </authorList>
    </citation>
    <scope>NUCLEOTIDE SEQUENCE [LARGE SCALE GENOMIC DNA]</scope>
    <source>
        <strain evidence="3 4">SAG 2036</strain>
    </source>
</reference>
<dbReference type="InterPro" id="IPR029028">
    <property type="entry name" value="Alpha/beta_knot_MTases"/>
</dbReference>
<proteinExistence type="inferred from homology"/>
<gene>
    <name evidence="3" type="ORF">WJX73_006812</name>
</gene>
<dbReference type="EMBL" id="JALJOQ010000041">
    <property type="protein sequence ID" value="KAK9805844.1"/>
    <property type="molecule type" value="Genomic_DNA"/>
</dbReference>
<evidence type="ECO:0000256" key="2">
    <source>
        <dbReference type="SAM" id="MobiDB-lite"/>
    </source>
</evidence>
<dbReference type="SUPFAM" id="SSF75217">
    <property type="entry name" value="alpha/beta knot"/>
    <property type="match status" value="1"/>
</dbReference>
<accession>A0AAW1PDG6</accession>
<dbReference type="AlphaFoldDB" id="A0AAW1PDG6"/>
<feature type="region of interest" description="Disordered" evidence="2">
    <location>
        <begin position="1"/>
        <end position="32"/>
    </location>
</feature>
<dbReference type="Gene3D" id="3.40.1280.10">
    <property type="match status" value="1"/>
</dbReference>
<keyword evidence="4" id="KW-1185">Reference proteome</keyword>
<dbReference type="PANTHER" id="PTHR12150">
    <property type="entry name" value="CLASS IV SAM-BINDING METHYLTRANSFERASE-RELATED"/>
    <property type="match status" value="1"/>
</dbReference>
<comment type="caution">
    <text evidence="3">The sequence shown here is derived from an EMBL/GenBank/DDBJ whole genome shotgun (WGS) entry which is preliminary data.</text>
</comment>
<evidence type="ECO:0000256" key="1">
    <source>
        <dbReference type="ARBA" id="ARBA00009841"/>
    </source>
</evidence>
<dbReference type="InterPro" id="IPR012340">
    <property type="entry name" value="NA-bd_OB-fold"/>
</dbReference>
<comment type="similarity">
    <text evidence="1">Belongs to the class IV-like SAM-binding methyltransferase superfamily.</text>
</comment>
<dbReference type="Pfam" id="PF02598">
    <property type="entry name" value="Methyltrn_RNA_3"/>
    <property type="match status" value="1"/>
</dbReference>
<dbReference type="InterPro" id="IPR003750">
    <property type="entry name" value="Put_MeTrfase-C9orf114-like"/>
</dbReference>
<dbReference type="CDD" id="cd18086">
    <property type="entry name" value="HsC9orf114-like"/>
    <property type="match status" value="1"/>
</dbReference>
<organism evidence="3 4">
    <name type="scientific">Symbiochloris irregularis</name>
    <dbReference type="NCBI Taxonomy" id="706552"/>
    <lineage>
        <taxon>Eukaryota</taxon>
        <taxon>Viridiplantae</taxon>
        <taxon>Chlorophyta</taxon>
        <taxon>core chlorophytes</taxon>
        <taxon>Trebouxiophyceae</taxon>
        <taxon>Trebouxiales</taxon>
        <taxon>Trebouxiaceae</taxon>
        <taxon>Symbiochloris</taxon>
    </lineage>
</organism>
<dbReference type="PANTHER" id="PTHR12150:SF13">
    <property type="entry name" value="METHYLTRANSFERASE C9ORF114-RELATED"/>
    <property type="match status" value="1"/>
</dbReference>